<dbReference type="InterPro" id="IPR035965">
    <property type="entry name" value="PAS-like_dom_sf"/>
</dbReference>
<dbReference type="InterPro" id="IPR001633">
    <property type="entry name" value="EAL_dom"/>
</dbReference>
<dbReference type="SUPFAM" id="SSF141868">
    <property type="entry name" value="EAL domain-like"/>
    <property type="match status" value="1"/>
</dbReference>
<dbReference type="InterPro" id="IPR000160">
    <property type="entry name" value="GGDEF_dom"/>
</dbReference>
<keyword evidence="7" id="KW-1185">Reference proteome</keyword>
<dbReference type="SUPFAM" id="SSF55073">
    <property type="entry name" value="Nucleotide cyclase"/>
    <property type="match status" value="1"/>
</dbReference>
<evidence type="ECO:0000256" key="1">
    <source>
        <dbReference type="SAM" id="Phobius"/>
    </source>
</evidence>
<dbReference type="PROSITE" id="PS50112">
    <property type="entry name" value="PAS"/>
    <property type="match status" value="2"/>
</dbReference>
<dbReference type="Gene3D" id="3.30.450.20">
    <property type="entry name" value="PAS domain"/>
    <property type="match status" value="2"/>
</dbReference>
<evidence type="ECO:0000259" key="2">
    <source>
        <dbReference type="PROSITE" id="PS50112"/>
    </source>
</evidence>
<evidence type="ECO:0000259" key="3">
    <source>
        <dbReference type="PROSITE" id="PS50113"/>
    </source>
</evidence>
<comment type="caution">
    <text evidence="6">The sequence shown here is derived from an EMBL/GenBank/DDBJ whole genome shotgun (WGS) entry which is preliminary data.</text>
</comment>
<feature type="transmembrane region" description="Helical" evidence="1">
    <location>
        <begin position="16"/>
        <end position="35"/>
    </location>
</feature>
<keyword evidence="1" id="KW-1133">Transmembrane helix</keyword>
<feature type="domain" description="GGDEF" evidence="5">
    <location>
        <begin position="360"/>
        <end position="493"/>
    </location>
</feature>
<dbReference type="CDD" id="cd00130">
    <property type="entry name" value="PAS"/>
    <property type="match status" value="2"/>
</dbReference>
<dbReference type="SMART" id="SM00267">
    <property type="entry name" value="GGDEF"/>
    <property type="match status" value="1"/>
</dbReference>
<proteinExistence type="predicted"/>
<dbReference type="CDD" id="cd01949">
    <property type="entry name" value="GGDEF"/>
    <property type="match status" value="1"/>
</dbReference>
<dbReference type="Pfam" id="PF00990">
    <property type="entry name" value="GGDEF"/>
    <property type="match status" value="1"/>
</dbReference>
<dbReference type="EMBL" id="JAAOIW010000013">
    <property type="protein sequence ID" value="NHN33648.1"/>
    <property type="molecule type" value="Genomic_DNA"/>
</dbReference>
<evidence type="ECO:0000313" key="6">
    <source>
        <dbReference type="EMBL" id="NHN33648.1"/>
    </source>
</evidence>
<sequence length="756" mass="85176">MDKPIHLQKKAVGRKISLRIAAVYLLLACLFQIGTKAGFPYWMYSAAATTITACLLYVLVQRNLEAVRRTDAVQLEREETKIRSTLESIQDGYYEMDGSGHFLFFNHSLVDILGVTEAELHEKHFTDFMGKEDAQKLKQTFHWVSHTGTAINCVEWSVLLKDGARKYVEGSIVLIREALNGKPMGFRGIIRDITERKDSQRMLEESQHRYKSLFDYNPDLVCSFGLDSKFVTINPATEKLTGFTSHQLMGRTCGHLLAAPSISTFRCFARAKKGISSSFDISIQHKRGHRIELQVRLVPIIIEGHVVGVYAIGKDITDHKQAEDTINHMAYHDALTDLPNRRLFIDHLTLGLEQAVQNRHQLAVMFLDLDRFKYINDSLGHAFGDRLLQTVADRLKSSVGHRGTIARMGGDEFTVLLPVITDERVVLHIADNMIMAISKPIFIEGHECTVTTSIGISMYPSDGIDAQTLMMNADTAMYRAKEVSRNKYELFAPTMSVQASGRLTIEQELRKAVERDELVLHYQPQVQLQSGLITGVEALVRWQHPKRGMIPPAEFIPLSEETGMIIPIGEWVLRTACRQNKAWQEAGYAPMRVAVNLSVYQFKQPHIVHTIAEILHETGMDAIYLELEITESIAMQNAEQVIITLEELKQLGIQISIDDFGTGYSSLSYLRDFPINRLKIDRSFVNDITNGKDDAVIATSIIAMAKNLNLEVVAEGVENEQQLQFLKNKGCNEMQGYFFSKPLPAESLSSLLSKVT</sequence>
<dbReference type="PROSITE" id="PS50113">
    <property type="entry name" value="PAC"/>
    <property type="match status" value="2"/>
</dbReference>
<reference evidence="6" key="1">
    <citation type="submission" date="2020-03" db="EMBL/GenBank/DDBJ databases">
        <title>Draft sequencing of Paenibacilllus sp. S3N08.</title>
        <authorList>
            <person name="Kim D.-U."/>
        </authorList>
    </citation>
    <scope>NUCLEOTIDE SEQUENCE</scope>
    <source>
        <strain evidence="6">S3N08</strain>
    </source>
</reference>
<feature type="domain" description="PAS" evidence="2">
    <location>
        <begin position="206"/>
        <end position="252"/>
    </location>
</feature>
<dbReference type="Pfam" id="PF00563">
    <property type="entry name" value="EAL"/>
    <property type="match status" value="1"/>
</dbReference>
<dbReference type="SUPFAM" id="SSF55785">
    <property type="entry name" value="PYP-like sensor domain (PAS domain)"/>
    <property type="match status" value="2"/>
</dbReference>
<dbReference type="CDD" id="cd01948">
    <property type="entry name" value="EAL"/>
    <property type="match status" value="1"/>
</dbReference>
<accession>A0ABX0JDL2</accession>
<protein>
    <submittedName>
        <fullName evidence="6">EAL domain-containing protein</fullName>
    </submittedName>
</protein>
<dbReference type="Pfam" id="PF13426">
    <property type="entry name" value="PAS_9"/>
    <property type="match status" value="2"/>
</dbReference>
<feature type="domain" description="PAS" evidence="2">
    <location>
        <begin position="78"/>
        <end position="148"/>
    </location>
</feature>
<name>A0ABX0JDL2_9BACL</name>
<dbReference type="InterPro" id="IPR001610">
    <property type="entry name" value="PAC"/>
</dbReference>
<feature type="domain" description="PAC" evidence="3">
    <location>
        <begin position="152"/>
        <end position="205"/>
    </location>
</feature>
<dbReference type="InterPro" id="IPR000700">
    <property type="entry name" value="PAS-assoc_C"/>
</dbReference>
<organism evidence="6 7">
    <name type="scientific">Paenibacillus agricola</name>
    <dbReference type="NCBI Taxonomy" id="2716264"/>
    <lineage>
        <taxon>Bacteria</taxon>
        <taxon>Bacillati</taxon>
        <taxon>Bacillota</taxon>
        <taxon>Bacilli</taxon>
        <taxon>Bacillales</taxon>
        <taxon>Paenibacillaceae</taxon>
        <taxon>Paenibacillus</taxon>
    </lineage>
</organism>
<dbReference type="SMART" id="SM00086">
    <property type="entry name" value="PAC"/>
    <property type="match status" value="2"/>
</dbReference>
<dbReference type="InterPro" id="IPR035919">
    <property type="entry name" value="EAL_sf"/>
</dbReference>
<dbReference type="InterPro" id="IPR043128">
    <property type="entry name" value="Rev_trsase/Diguanyl_cyclase"/>
</dbReference>
<evidence type="ECO:0000313" key="7">
    <source>
        <dbReference type="Proteomes" id="UP001165962"/>
    </source>
</evidence>
<dbReference type="PANTHER" id="PTHR44757">
    <property type="entry name" value="DIGUANYLATE CYCLASE DGCP"/>
    <property type="match status" value="1"/>
</dbReference>
<dbReference type="NCBIfam" id="TIGR00229">
    <property type="entry name" value="sensory_box"/>
    <property type="match status" value="2"/>
</dbReference>
<dbReference type="NCBIfam" id="TIGR00254">
    <property type="entry name" value="GGDEF"/>
    <property type="match status" value="1"/>
</dbReference>
<dbReference type="SMART" id="SM00052">
    <property type="entry name" value="EAL"/>
    <property type="match status" value="1"/>
</dbReference>
<dbReference type="SMART" id="SM00091">
    <property type="entry name" value="PAS"/>
    <property type="match status" value="2"/>
</dbReference>
<evidence type="ECO:0000259" key="5">
    <source>
        <dbReference type="PROSITE" id="PS50887"/>
    </source>
</evidence>
<dbReference type="InterPro" id="IPR029787">
    <property type="entry name" value="Nucleotide_cyclase"/>
</dbReference>
<dbReference type="Gene3D" id="3.20.20.450">
    <property type="entry name" value="EAL domain"/>
    <property type="match status" value="1"/>
</dbReference>
<dbReference type="PANTHER" id="PTHR44757:SF2">
    <property type="entry name" value="BIOFILM ARCHITECTURE MAINTENANCE PROTEIN MBAA"/>
    <property type="match status" value="1"/>
</dbReference>
<dbReference type="RefSeq" id="WP_166153958.1">
    <property type="nucleotide sequence ID" value="NZ_JAAOIW010000013.1"/>
</dbReference>
<dbReference type="PROSITE" id="PS50887">
    <property type="entry name" value="GGDEF"/>
    <property type="match status" value="1"/>
</dbReference>
<feature type="domain" description="EAL" evidence="4">
    <location>
        <begin position="502"/>
        <end position="756"/>
    </location>
</feature>
<dbReference type="InterPro" id="IPR000014">
    <property type="entry name" value="PAS"/>
</dbReference>
<keyword evidence="1" id="KW-0812">Transmembrane</keyword>
<dbReference type="InterPro" id="IPR052155">
    <property type="entry name" value="Biofilm_reg_signaling"/>
</dbReference>
<dbReference type="PROSITE" id="PS50883">
    <property type="entry name" value="EAL"/>
    <property type="match status" value="1"/>
</dbReference>
<dbReference type="Proteomes" id="UP001165962">
    <property type="component" value="Unassembled WGS sequence"/>
</dbReference>
<dbReference type="Gene3D" id="3.30.70.270">
    <property type="match status" value="1"/>
</dbReference>
<keyword evidence="1" id="KW-0472">Membrane</keyword>
<feature type="domain" description="PAC" evidence="3">
    <location>
        <begin position="277"/>
        <end position="328"/>
    </location>
</feature>
<evidence type="ECO:0000259" key="4">
    <source>
        <dbReference type="PROSITE" id="PS50883"/>
    </source>
</evidence>
<gene>
    <name evidence="6" type="ORF">G9U52_27910</name>
</gene>